<dbReference type="Proteomes" id="UP000789920">
    <property type="component" value="Unassembled WGS sequence"/>
</dbReference>
<keyword evidence="2" id="KW-1185">Reference proteome</keyword>
<comment type="caution">
    <text evidence="1">The sequence shown here is derived from an EMBL/GenBank/DDBJ whole genome shotgun (WGS) entry which is preliminary data.</text>
</comment>
<name>A0ACA9T037_9GLOM</name>
<protein>
    <submittedName>
        <fullName evidence="1">1704_t:CDS:1</fullName>
    </submittedName>
</protein>
<organism evidence="1 2">
    <name type="scientific">Racocetra persica</name>
    <dbReference type="NCBI Taxonomy" id="160502"/>
    <lineage>
        <taxon>Eukaryota</taxon>
        <taxon>Fungi</taxon>
        <taxon>Fungi incertae sedis</taxon>
        <taxon>Mucoromycota</taxon>
        <taxon>Glomeromycotina</taxon>
        <taxon>Glomeromycetes</taxon>
        <taxon>Diversisporales</taxon>
        <taxon>Gigasporaceae</taxon>
        <taxon>Racocetra</taxon>
    </lineage>
</organism>
<feature type="non-terminal residue" evidence="1">
    <location>
        <position position="1"/>
    </location>
</feature>
<reference evidence="1" key="1">
    <citation type="submission" date="2021-06" db="EMBL/GenBank/DDBJ databases">
        <authorList>
            <person name="Kallberg Y."/>
            <person name="Tangrot J."/>
            <person name="Rosling A."/>
        </authorList>
    </citation>
    <scope>NUCLEOTIDE SEQUENCE</scope>
    <source>
        <strain evidence="1">MA461A</strain>
    </source>
</reference>
<sequence length="74" mass="8222">TARNMTTICIALNDILFTFDYSNTTSTSDPKQDSYSKEAYIVRSEYLPVLEESPFQVVGAEVNANGNILLLVTQ</sequence>
<evidence type="ECO:0000313" key="1">
    <source>
        <dbReference type="EMBL" id="CAG8850443.1"/>
    </source>
</evidence>
<evidence type="ECO:0000313" key="2">
    <source>
        <dbReference type="Proteomes" id="UP000789920"/>
    </source>
</evidence>
<dbReference type="EMBL" id="CAJVQC010170803">
    <property type="protein sequence ID" value="CAG8850443.1"/>
    <property type="molecule type" value="Genomic_DNA"/>
</dbReference>
<accession>A0ACA9T037</accession>
<feature type="non-terminal residue" evidence="1">
    <location>
        <position position="74"/>
    </location>
</feature>
<gene>
    <name evidence="1" type="ORF">RPERSI_LOCUS36099</name>
</gene>
<proteinExistence type="predicted"/>